<dbReference type="AlphaFoldDB" id="X1D9L8"/>
<accession>X1D9L8</accession>
<reference evidence="1" key="1">
    <citation type="journal article" date="2014" name="Front. Microbiol.">
        <title>High frequency of phylogenetically diverse reductive dehalogenase-homologous genes in deep subseafloor sedimentary metagenomes.</title>
        <authorList>
            <person name="Kawai M."/>
            <person name="Futagami T."/>
            <person name="Toyoda A."/>
            <person name="Takaki Y."/>
            <person name="Nishi S."/>
            <person name="Hori S."/>
            <person name="Arai W."/>
            <person name="Tsubouchi T."/>
            <person name="Morono Y."/>
            <person name="Uchiyama I."/>
            <person name="Ito T."/>
            <person name="Fujiyama A."/>
            <person name="Inagaki F."/>
            <person name="Takami H."/>
        </authorList>
    </citation>
    <scope>NUCLEOTIDE SEQUENCE</scope>
    <source>
        <strain evidence="1">Expedition CK06-06</strain>
    </source>
</reference>
<proteinExistence type="predicted"/>
<organism evidence="1">
    <name type="scientific">marine sediment metagenome</name>
    <dbReference type="NCBI Taxonomy" id="412755"/>
    <lineage>
        <taxon>unclassified sequences</taxon>
        <taxon>metagenomes</taxon>
        <taxon>ecological metagenomes</taxon>
    </lineage>
</organism>
<evidence type="ECO:0000313" key="1">
    <source>
        <dbReference type="EMBL" id="GAG93126.1"/>
    </source>
</evidence>
<comment type="caution">
    <text evidence="1">The sequence shown here is derived from an EMBL/GenBank/DDBJ whole genome shotgun (WGS) entry which is preliminary data.</text>
</comment>
<sequence length="35" mass="3610">MNLFDLSGKIAIVTGTSGKLGPVWYKTLVLAGAST</sequence>
<feature type="non-terminal residue" evidence="1">
    <location>
        <position position="35"/>
    </location>
</feature>
<gene>
    <name evidence="1" type="ORF">S01H4_48657</name>
</gene>
<protein>
    <submittedName>
        <fullName evidence="1">Uncharacterized protein</fullName>
    </submittedName>
</protein>
<name>X1D9L8_9ZZZZ</name>
<dbReference type="EMBL" id="BART01027444">
    <property type="protein sequence ID" value="GAG93126.1"/>
    <property type="molecule type" value="Genomic_DNA"/>
</dbReference>